<evidence type="ECO:0000313" key="3">
    <source>
        <dbReference type="Proteomes" id="UP000664360"/>
    </source>
</evidence>
<keyword evidence="3" id="KW-1185">Reference proteome</keyword>
<name>A0ABZ2SY59_9ENTE</name>
<sequence length="338" mass="37744">MNDFEINLPTTTELSINVTNKELYNYDFSSYSLLPLQEAVGLSIIKSIKNELFSHVSEAKLLKQLLDKGETEYVANFSDLAKKKLASGEWSLGVRKKTGETYAVIKDTLTGRTKSTVTLDERTVRKLGNLPELSAIQGQLAAITEKIEDLNRLVERVEQGQYNDRFSGFHSARQLVIEGLASHDSELKKELLISAIKTNNDTIAKLMFAIYQDAHDFTDIKIRSKDAKRIERLLQQSIGYLNSAVQLNLVAYSAVAEDQALLATLSNYHSFIDQTLLNKLDDSGHTLAWKIDNAHQGDSGCVNEIMTDISTKIDVLVHEIQGYKIGGKSNEKLTTETL</sequence>
<evidence type="ECO:0000256" key="1">
    <source>
        <dbReference type="SAM" id="Coils"/>
    </source>
</evidence>
<keyword evidence="1" id="KW-0175">Coiled coil</keyword>
<dbReference type="RefSeq" id="WP_206855949.1">
    <property type="nucleotide sequence ID" value="NZ_CP147250.1"/>
</dbReference>
<proteinExistence type="predicted"/>
<dbReference type="Proteomes" id="UP000664360">
    <property type="component" value="Chromosome"/>
</dbReference>
<dbReference type="EMBL" id="CP147250">
    <property type="protein sequence ID" value="WYJ78874.1"/>
    <property type="molecule type" value="Genomic_DNA"/>
</dbReference>
<organism evidence="2 3">
    <name type="scientific">Candidatus Enterococcus mangumiae</name>
    <dbReference type="NCBI Taxonomy" id="2230878"/>
    <lineage>
        <taxon>Bacteria</taxon>
        <taxon>Bacillati</taxon>
        <taxon>Bacillota</taxon>
        <taxon>Bacilli</taxon>
        <taxon>Lactobacillales</taxon>
        <taxon>Enterococcaceae</taxon>
        <taxon>Enterococcus</taxon>
    </lineage>
</organism>
<gene>
    <name evidence="2" type="ORF">DOK79_000380</name>
</gene>
<accession>A0ABZ2SY59</accession>
<reference evidence="2 3" key="1">
    <citation type="submission" date="2024-03" db="EMBL/GenBank/DDBJ databases">
        <title>The Genome Sequence of Enterococcus sp. DIV1094.</title>
        <authorList>
            <consortium name="The Broad Institute Genomics Platform"/>
            <consortium name="The Broad Institute Microbial Omics Core"/>
            <consortium name="The Broad Institute Genomic Center for Infectious Diseases"/>
            <person name="Earl A."/>
            <person name="Manson A."/>
            <person name="Gilmore M."/>
            <person name="Schwartman J."/>
            <person name="Shea T."/>
            <person name="Abouelleil A."/>
            <person name="Cao P."/>
            <person name="Chapman S."/>
            <person name="Cusick C."/>
            <person name="Young S."/>
            <person name="Neafsey D."/>
            <person name="Nusbaum C."/>
            <person name="Birren B."/>
        </authorList>
    </citation>
    <scope>NUCLEOTIDE SEQUENCE [LARGE SCALE GENOMIC DNA]</scope>
    <source>
        <strain evidence="2 3">DIV1094</strain>
    </source>
</reference>
<protein>
    <submittedName>
        <fullName evidence="2">Uncharacterized protein</fullName>
    </submittedName>
</protein>
<feature type="coiled-coil region" evidence="1">
    <location>
        <begin position="133"/>
        <end position="160"/>
    </location>
</feature>
<evidence type="ECO:0000313" key="2">
    <source>
        <dbReference type="EMBL" id="WYJ78874.1"/>
    </source>
</evidence>